<reference evidence="2" key="1">
    <citation type="submission" date="2020-08" db="EMBL/GenBank/DDBJ databases">
        <title>Multicomponent nature underlies the extraordinary mechanical properties of spider dragline silk.</title>
        <authorList>
            <person name="Kono N."/>
            <person name="Nakamura H."/>
            <person name="Mori M."/>
            <person name="Yoshida Y."/>
            <person name="Ohtoshi R."/>
            <person name="Malay A.D."/>
            <person name="Moran D.A.P."/>
            <person name="Tomita M."/>
            <person name="Numata K."/>
            <person name="Arakawa K."/>
        </authorList>
    </citation>
    <scope>NUCLEOTIDE SEQUENCE</scope>
</reference>
<dbReference type="InterPro" id="IPR002919">
    <property type="entry name" value="TIL_dom"/>
</dbReference>
<evidence type="ECO:0000313" key="3">
    <source>
        <dbReference type="Proteomes" id="UP000887013"/>
    </source>
</evidence>
<dbReference type="InterPro" id="IPR036084">
    <property type="entry name" value="Ser_inhib-like_sf"/>
</dbReference>
<dbReference type="Gene3D" id="2.10.25.10">
    <property type="entry name" value="Laminin"/>
    <property type="match status" value="1"/>
</dbReference>
<sequence length="79" mass="8785">MIPSYQGLSYPTRTYGYYEDECGFNEQSVQCVNPCNTCAAKGAPCMSTCSPGCDCLPGRLRNHFGFCIPTRFCGRPQKR</sequence>
<protein>
    <recommendedName>
        <fullName evidence="1">TIL domain-containing protein</fullName>
    </recommendedName>
</protein>
<gene>
    <name evidence="2" type="ORF">NPIL_279901</name>
</gene>
<dbReference type="OrthoDB" id="5945029at2759"/>
<proteinExistence type="predicted"/>
<feature type="domain" description="TIL" evidence="1">
    <location>
        <begin position="22"/>
        <end position="73"/>
    </location>
</feature>
<keyword evidence="3" id="KW-1185">Reference proteome</keyword>
<name>A0A8X6T754_NEPPI</name>
<dbReference type="EMBL" id="BMAW01097245">
    <property type="protein sequence ID" value="GFS78705.1"/>
    <property type="molecule type" value="Genomic_DNA"/>
</dbReference>
<organism evidence="2 3">
    <name type="scientific">Nephila pilipes</name>
    <name type="common">Giant wood spider</name>
    <name type="synonym">Nephila maculata</name>
    <dbReference type="NCBI Taxonomy" id="299642"/>
    <lineage>
        <taxon>Eukaryota</taxon>
        <taxon>Metazoa</taxon>
        <taxon>Ecdysozoa</taxon>
        <taxon>Arthropoda</taxon>
        <taxon>Chelicerata</taxon>
        <taxon>Arachnida</taxon>
        <taxon>Araneae</taxon>
        <taxon>Araneomorphae</taxon>
        <taxon>Entelegynae</taxon>
        <taxon>Araneoidea</taxon>
        <taxon>Nephilidae</taxon>
        <taxon>Nephila</taxon>
    </lineage>
</organism>
<accession>A0A8X6T754</accession>
<dbReference type="SUPFAM" id="SSF57567">
    <property type="entry name" value="Serine protease inhibitors"/>
    <property type="match status" value="1"/>
</dbReference>
<dbReference type="Proteomes" id="UP000887013">
    <property type="component" value="Unassembled WGS sequence"/>
</dbReference>
<comment type="caution">
    <text evidence="2">The sequence shown here is derived from an EMBL/GenBank/DDBJ whole genome shotgun (WGS) entry which is preliminary data.</text>
</comment>
<dbReference type="AlphaFoldDB" id="A0A8X6T754"/>
<evidence type="ECO:0000313" key="2">
    <source>
        <dbReference type="EMBL" id="GFS78705.1"/>
    </source>
</evidence>
<dbReference type="Pfam" id="PF01826">
    <property type="entry name" value="TIL"/>
    <property type="match status" value="1"/>
</dbReference>
<evidence type="ECO:0000259" key="1">
    <source>
        <dbReference type="Pfam" id="PF01826"/>
    </source>
</evidence>
<dbReference type="CDD" id="cd19941">
    <property type="entry name" value="TIL"/>
    <property type="match status" value="1"/>
</dbReference>